<dbReference type="SMART" id="SM00478">
    <property type="entry name" value="ENDO3c"/>
    <property type="match status" value="1"/>
</dbReference>
<dbReference type="InterPro" id="IPR051912">
    <property type="entry name" value="Alkylbase_DNA_Glycosylase/TA"/>
</dbReference>
<comment type="caution">
    <text evidence="7">The sequence shown here is derived from an EMBL/GenBank/DDBJ whole genome shotgun (WGS) entry which is preliminary data.</text>
</comment>
<dbReference type="InterPro" id="IPR011257">
    <property type="entry name" value="DNA_glycosylase"/>
</dbReference>
<gene>
    <name evidence="7" type="ORF">UT40_C0031G0007</name>
</gene>
<feature type="domain" description="HhH-GPD" evidence="6">
    <location>
        <begin position="44"/>
        <end position="196"/>
    </location>
</feature>
<accession>A0A0G0RDS8</accession>
<dbReference type="SUPFAM" id="SSF48150">
    <property type="entry name" value="DNA-glycosylase"/>
    <property type="match status" value="1"/>
</dbReference>
<dbReference type="CDD" id="cd00056">
    <property type="entry name" value="ENDO3c"/>
    <property type="match status" value="1"/>
</dbReference>
<dbReference type="PANTHER" id="PTHR43003:SF5">
    <property type="entry name" value="DNA-3-METHYLADENINE GLYCOSYLASE"/>
    <property type="match status" value="1"/>
</dbReference>
<evidence type="ECO:0000256" key="2">
    <source>
        <dbReference type="ARBA" id="ARBA00010817"/>
    </source>
</evidence>
<dbReference type="EMBL" id="LBWQ01000031">
    <property type="protein sequence ID" value="KKR11817.1"/>
    <property type="molecule type" value="Genomic_DNA"/>
</dbReference>
<evidence type="ECO:0000256" key="3">
    <source>
        <dbReference type="ARBA" id="ARBA00012000"/>
    </source>
</evidence>
<dbReference type="PANTHER" id="PTHR43003">
    <property type="entry name" value="DNA-3-METHYLADENINE GLYCOSYLASE"/>
    <property type="match status" value="1"/>
</dbReference>
<dbReference type="Gene3D" id="1.10.340.30">
    <property type="entry name" value="Hypothetical protein, domain 2"/>
    <property type="match status" value="1"/>
</dbReference>
<reference evidence="7 8" key="1">
    <citation type="journal article" date="2015" name="Nature">
        <title>rRNA introns, odd ribosomes, and small enigmatic genomes across a large radiation of phyla.</title>
        <authorList>
            <person name="Brown C.T."/>
            <person name="Hug L.A."/>
            <person name="Thomas B.C."/>
            <person name="Sharon I."/>
            <person name="Castelle C.J."/>
            <person name="Singh A."/>
            <person name="Wilkins M.J."/>
            <person name="Williams K.H."/>
            <person name="Banfield J.F."/>
        </authorList>
    </citation>
    <scope>NUCLEOTIDE SEQUENCE [LARGE SCALE GENOMIC DNA]</scope>
</reference>
<keyword evidence="4" id="KW-0227">DNA damage</keyword>
<dbReference type="FunFam" id="1.10.340.30:FF:000004">
    <property type="entry name" value="DNA-3-methyladenine glycosylase II"/>
    <property type="match status" value="1"/>
</dbReference>
<dbReference type="GO" id="GO:0006285">
    <property type="term" value="P:base-excision repair, AP site formation"/>
    <property type="evidence" value="ECO:0007669"/>
    <property type="project" value="TreeGrafter"/>
</dbReference>
<dbReference type="InterPro" id="IPR000035">
    <property type="entry name" value="Alkylbase_DNA_glycsylse_CS"/>
</dbReference>
<dbReference type="Pfam" id="PF00730">
    <property type="entry name" value="HhH-GPD"/>
    <property type="match status" value="1"/>
</dbReference>
<evidence type="ECO:0000256" key="4">
    <source>
        <dbReference type="ARBA" id="ARBA00022763"/>
    </source>
</evidence>
<proteinExistence type="inferred from homology"/>
<dbReference type="GO" id="GO:0005737">
    <property type="term" value="C:cytoplasm"/>
    <property type="evidence" value="ECO:0007669"/>
    <property type="project" value="TreeGrafter"/>
</dbReference>
<dbReference type="Proteomes" id="UP000034690">
    <property type="component" value="Unassembled WGS sequence"/>
</dbReference>
<dbReference type="EC" id="3.2.2.21" evidence="3"/>
<dbReference type="GO" id="GO:0032131">
    <property type="term" value="F:alkylated DNA binding"/>
    <property type="evidence" value="ECO:0007669"/>
    <property type="project" value="TreeGrafter"/>
</dbReference>
<name>A0A0G0RDS8_9BACT</name>
<comment type="catalytic activity">
    <reaction evidence="1">
        <text>Hydrolysis of alkylated DNA, releasing 3-methyladenine, 3-methylguanine, 7-methylguanine and 7-methyladenine.</text>
        <dbReference type="EC" id="3.2.2.21"/>
    </reaction>
</comment>
<evidence type="ECO:0000259" key="6">
    <source>
        <dbReference type="SMART" id="SM00478"/>
    </source>
</evidence>
<evidence type="ECO:0000256" key="5">
    <source>
        <dbReference type="ARBA" id="ARBA00023204"/>
    </source>
</evidence>
<dbReference type="AlphaFoldDB" id="A0A0G0RDS8"/>
<comment type="similarity">
    <text evidence="2">Belongs to the alkylbase DNA glycosidase AlkA family.</text>
</comment>
<dbReference type="GO" id="GO:0008725">
    <property type="term" value="F:DNA-3-methyladenine glycosylase activity"/>
    <property type="evidence" value="ECO:0007669"/>
    <property type="project" value="TreeGrafter"/>
</dbReference>
<evidence type="ECO:0000313" key="8">
    <source>
        <dbReference type="Proteomes" id="UP000034690"/>
    </source>
</evidence>
<dbReference type="GO" id="GO:0043916">
    <property type="term" value="F:DNA-7-methylguanine glycosylase activity"/>
    <property type="evidence" value="ECO:0007669"/>
    <property type="project" value="TreeGrafter"/>
</dbReference>
<protein>
    <recommendedName>
        <fullName evidence="3">DNA-3-methyladenine glycosylase II</fullName>
        <ecNumber evidence="3">3.2.2.21</ecNumber>
    </recommendedName>
</protein>
<dbReference type="Gene3D" id="1.10.1670.40">
    <property type="match status" value="1"/>
</dbReference>
<dbReference type="GO" id="GO:0032993">
    <property type="term" value="C:protein-DNA complex"/>
    <property type="evidence" value="ECO:0007669"/>
    <property type="project" value="TreeGrafter"/>
</dbReference>
<evidence type="ECO:0000313" key="7">
    <source>
        <dbReference type="EMBL" id="KKR11817.1"/>
    </source>
</evidence>
<keyword evidence="5" id="KW-0234">DNA repair</keyword>
<dbReference type="InterPro" id="IPR003265">
    <property type="entry name" value="HhH-GPD_domain"/>
</dbReference>
<dbReference type="PROSITE" id="PS00516">
    <property type="entry name" value="ALKYLBASE_DNA_GLYCOS"/>
    <property type="match status" value="1"/>
</dbReference>
<dbReference type="GO" id="GO:0006307">
    <property type="term" value="P:DNA alkylation repair"/>
    <property type="evidence" value="ECO:0007669"/>
    <property type="project" value="TreeGrafter"/>
</dbReference>
<organism evidence="7 8">
    <name type="scientific">Candidatus Woesebacteria bacterium GW2011_GWA1_39_21b</name>
    <dbReference type="NCBI Taxonomy" id="1618551"/>
    <lineage>
        <taxon>Bacteria</taxon>
        <taxon>Candidatus Woeseibacteriota</taxon>
    </lineage>
</organism>
<sequence>MWQDAEKFLSKDKYIGPLVKKYGSCKIKPRVHTDYFQGLVGEIIGQQLSGRVADVIYDRLKNKVKGRLAPRKILALADQELRNCGMAWAKVRSMKDLAQRVKDRKLHIRSLNELPDDEVMRELISVKGIGRWTAEMFLMFTLGRSDIFPVDDLGIKKGFEKVTGEKFDKVKSARFAEKNWKPYRTVASWYVWQDLDNG</sequence>
<evidence type="ECO:0000256" key="1">
    <source>
        <dbReference type="ARBA" id="ARBA00000086"/>
    </source>
</evidence>